<sequence>MLGIERKAARASVLAEIDLRFEVFQLIGSPRLSHAKS</sequence>
<reference evidence="1 2" key="1">
    <citation type="submission" date="2006-02" db="EMBL/GenBank/DDBJ databases">
        <authorList>
            <person name="Amann R."/>
            <person name="Ferriera S."/>
            <person name="Johnson J."/>
            <person name="Kravitz S."/>
            <person name="Halpern A."/>
            <person name="Remington K."/>
            <person name="Beeson K."/>
            <person name="Tran B."/>
            <person name="Rogers Y.-H."/>
            <person name="Friedman R."/>
            <person name="Venter J.C."/>
        </authorList>
    </citation>
    <scope>NUCLEOTIDE SEQUENCE [LARGE SCALE GENOMIC DNA]</scope>
    <source>
        <strain evidence="1 2">DSM 3645</strain>
    </source>
</reference>
<evidence type="ECO:0000313" key="1">
    <source>
        <dbReference type="EMBL" id="EAQ79355.1"/>
    </source>
</evidence>
<accession>A3ZVK9</accession>
<comment type="caution">
    <text evidence="1">The sequence shown here is derived from an EMBL/GenBank/DDBJ whole genome shotgun (WGS) entry which is preliminary data.</text>
</comment>
<dbReference type="HOGENOM" id="CLU_3340774_0_0_0"/>
<organism evidence="1 2">
    <name type="scientific">Blastopirellula marina DSM 3645</name>
    <dbReference type="NCBI Taxonomy" id="314230"/>
    <lineage>
        <taxon>Bacteria</taxon>
        <taxon>Pseudomonadati</taxon>
        <taxon>Planctomycetota</taxon>
        <taxon>Planctomycetia</taxon>
        <taxon>Pirellulales</taxon>
        <taxon>Pirellulaceae</taxon>
        <taxon>Blastopirellula</taxon>
    </lineage>
</organism>
<proteinExistence type="predicted"/>
<evidence type="ECO:0000313" key="2">
    <source>
        <dbReference type="Proteomes" id="UP000004358"/>
    </source>
</evidence>
<gene>
    <name evidence="1" type="ORF">DSM3645_02728</name>
</gene>
<dbReference type="AlphaFoldDB" id="A3ZVK9"/>
<dbReference type="EMBL" id="AANZ01000014">
    <property type="protein sequence ID" value="EAQ79355.1"/>
    <property type="molecule type" value="Genomic_DNA"/>
</dbReference>
<protein>
    <submittedName>
        <fullName evidence="1">Uncharacterized protein</fullName>
    </submittedName>
</protein>
<name>A3ZVK9_9BACT</name>
<dbReference type="Proteomes" id="UP000004358">
    <property type="component" value="Unassembled WGS sequence"/>
</dbReference>